<comment type="cofactor">
    <cofactor evidence="14">
        <name>[4Fe-4S] cluster</name>
        <dbReference type="ChEBI" id="CHEBI:49883"/>
    </cofactor>
    <text evidence="14">Binds 1 [4Fe-4S] cluster.</text>
</comment>
<keyword evidence="7 14" id="KW-0347">Helicase</keyword>
<evidence type="ECO:0000256" key="8">
    <source>
        <dbReference type="ARBA" id="ARBA00022839"/>
    </source>
</evidence>
<dbReference type="InterPro" id="IPR049035">
    <property type="entry name" value="ADDB_N"/>
</dbReference>
<keyword evidence="12 14" id="KW-0238">DNA-binding</keyword>
<feature type="binding site" evidence="14">
    <location>
        <position position="818"/>
    </location>
    <ligand>
        <name>[4Fe-4S] cluster</name>
        <dbReference type="ChEBI" id="CHEBI:49883"/>
    </ligand>
</feature>
<sequence length="1181" mass="132588">MAVRFVIGRAGSGKSELCLRDIKQRLLADPDGPPLILLVPEQATFQAEHALVSSPGVGGMIRAQVLSFHRLAWRLMQEEGGTARLAIDETGKKLLLFRILQERKDDLRLFRHAAEQTGFVDRLNQLFTELKRYCVTAELLAKQESGMAGEFGYGGMVGDKLHDIRLVYADFERELARQYLDGEDYLTLLAQQILASTYLREASVWIDGFHGFTPQELTALERLFAQCAEVTVTLCLNRGYEPGAEPQELDLFHPTAQTMIELQNRLVQLGLPPGEQVQLRPEVAPRFAQSPALAYLERAFEQRVGAIGESFAVQPGQRGLEEQLTIRDAVNRRAEAEGAARDMLRLAREKGVRWRDMAVMVRNMESYGDLLRTVLTDFGIPHFFDEKRTVLHHPLVEFIRSALETVASNWPYDAVFRCVKTDLLLPGAGSEPLLAEQRSAMDQLENYVLACGIKGSRWTDGKPWTYTLRADLDNPEQQQLADAVYTERLNTCRAWVVGPLQALAKRLRQARTVQGKVEALYELLLDIEAPDKLEAWSAAALAAGNPEKAREHGQMWNGIIDMFDQLVETMGEQELSGELFAGLVDTGLESMKLGLVPPSMDQVLIGSMDRTRSSGIRYAYLLGLNEGVVPAQLQENGVLTEAERELLASGGLPMADGSRRKLLDEQFLIYTSLTVPSHRLWLSYPLSDEEGKTLLPSELIKQLRRLFPAVGERLLPAEPAPEQPEEEQLDFIAHPGHTLSRLAVRLKGWMNGEPMPELWWDAYNWFAGQRGGQTGLQPLVKALLYTNREADLSPEASRRLYGRHLRASVSRMEKFAACPFSHFASHGLKLQQRRVYKLDAPDIGQLFHAALNQFARGLQEEQLEWGMLTDEEIFSRSAQVVEELSPRLQGEILLSSSRYAYIARKLKQVVGRAAVVLGEHARRGEFKPLGLELAFGPGQTLPPLTFTLENGCTMEIIGRIDRVDGAEGQTGWLLRVIDYKSSQTSLQLSELMYGLSLQMLTYLDVVLTHAELWLGLPAKPAGVLYFHVHNPLLSPKNALDRGEIERELRKRFKMKGLVTADPDVAGRMDDELARSGGHSQLIPVALKKDGSFYSSSSVATDAQWEQLRSYVRNMVQRIGVGITDGHVAITPFRMGKKTACQFCDYKAVCQFDPLLDDNELITLRPRSKEQIWQELERTQER</sequence>
<dbReference type="InterPro" id="IPR014140">
    <property type="entry name" value="DNA_helicase_suAddB"/>
</dbReference>
<keyword evidence="1 14" id="KW-0004">4Fe-4S</keyword>
<keyword evidence="4 14" id="KW-0547">Nucleotide-binding</keyword>
<keyword evidence="9 14" id="KW-0067">ATP-binding</keyword>
<comment type="similarity">
    <text evidence="14">Belongs to the helicase family. AddB/RexB type 1 subfamily.</text>
</comment>
<proteinExistence type="inferred from homology"/>
<dbReference type="GO" id="GO:0008409">
    <property type="term" value="F:5'-3' exonuclease activity"/>
    <property type="evidence" value="ECO:0007669"/>
    <property type="project" value="UniProtKB-UniRule"/>
</dbReference>
<dbReference type="GO" id="GO:0005524">
    <property type="term" value="F:ATP binding"/>
    <property type="evidence" value="ECO:0007669"/>
    <property type="project" value="UniProtKB-UniRule"/>
</dbReference>
<dbReference type="PROSITE" id="PS51217">
    <property type="entry name" value="UVRD_HELICASE_CTER"/>
    <property type="match status" value="1"/>
</dbReference>
<evidence type="ECO:0000259" key="15">
    <source>
        <dbReference type="PROSITE" id="PS51217"/>
    </source>
</evidence>
<dbReference type="GO" id="GO:0046872">
    <property type="term" value="F:metal ion binding"/>
    <property type="evidence" value="ECO:0007669"/>
    <property type="project" value="UniProtKB-KW"/>
</dbReference>
<comment type="function">
    <text evidence="14">The heterodimer acts as both an ATP-dependent DNA helicase and an ATP-dependent, dual-direction single-stranded exonuclease. Recognizes the chi site generating a DNA molecule suitable for the initiation of homologous recombination. The AddB subunit has 5' -&gt; 3' nuclease activity but not helicase activity.</text>
</comment>
<feature type="binding site" evidence="14">
    <location>
        <position position="1149"/>
    </location>
    <ligand>
        <name>[4Fe-4S] cluster</name>
        <dbReference type="ChEBI" id="CHEBI:49883"/>
    </ligand>
</feature>
<evidence type="ECO:0000256" key="9">
    <source>
        <dbReference type="ARBA" id="ARBA00022840"/>
    </source>
</evidence>
<comment type="subunit">
    <text evidence="14">Heterodimer of AddA and AddB.</text>
</comment>
<evidence type="ECO:0000313" key="17">
    <source>
        <dbReference type="Proteomes" id="UP000298246"/>
    </source>
</evidence>
<dbReference type="GO" id="GO:0004386">
    <property type="term" value="F:helicase activity"/>
    <property type="evidence" value="ECO:0007669"/>
    <property type="project" value="UniProtKB-KW"/>
</dbReference>
<dbReference type="Gene3D" id="6.10.140.1030">
    <property type="match status" value="1"/>
</dbReference>
<feature type="domain" description="UvrD-like helicase C-terminal" evidence="15">
    <location>
        <begin position="290"/>
        <end position="613"/>
    </location>
</feature>
<dbReference type="Pfam" id="PF21445">
    <property type="entry name" value="ADDB_N"/>
    <property type="match status" value="1"/>
</dbReference>
<feature type="binding site" evidence="14">
    <location>
        <position position="1140"/>
    </location>
    <ligand>
        <name>[4Fe-4S] cluster</name>
        <dbReference type="ChEBI" id="CHEBI:49883"/>
    </ligand>
</feature>
<gene>
    <name evidence="14" type="primary">addB</name>
    <name evidence="16" type="ORF">B5M42_22585</name>
</gene>
<dbReference type="Gene3D" id="3.40.50.300">
    <property type="entry name" value="P-loop containing nucleotide triphosphate hydrolases"/>
    <property type="match status" value="3"/>
</dbReference>
<protein>
    <recommendedName>
        <fullName evidence="14">ATP-dependent helicase/deoxyribonuclease subunit B</fullName>
        <ecNumber evidence="14">3.1.-.-</ecNumber>
    </recommendedName>
    <alternativeName>
        <fullName evidence="14">ATP-dependent helicase/nuclease subunit AddB</fullName>
    </alternativeName>
</protein>
<organism evidence="16 17">
    <name type="scientific">Paenibacillus athensensis</name>
    <dbReference type="NCBI Taxonomy" id="1967502"/>
    <lineage>
        <taxon>Bacteria</taxon>
        <taxon>Bacillati</taxon>
        <taxon>Bacillota</taxon>
        <taxon>Bacilli</taxon>
        <taxon>Bacillales</taxon>
        <taxon>Paenibacillaceae</taxon>
        <taxon>Paenibacillus</taxon>
    </lineage>
</organism>
<keyword evidence="17" id="KW-1185">Reference proteome</keyword>
<evidence type="ECO:0000313" key="16">
    <source>
        <dbReference type="EMBL" id="TFE83586.1"/>
    </source>
</evidence>
<dbReference type="AlphaFoldDB" id="A0A4Y8PSM5"/>
<dbReference type="HAMAP" id="MF_01452">
    <property type="entry name" value="AddB_type1"/>
    <property type="match status" value="1"/>
</dbReference>
<evidence type="ECO:0000256" key="6">
    <source>
        <dbReference type="ARBA" id="ARBA00022801"/>
    </source>
</evidence>
<dbReference type="Proteomes" id="UP000298246">
    <property type="component" value="Unassembled WGS sequence"/>
</dbReference>
<dbReference type="GO" id="GO:0000724">
    <property type="term" value="P:double-strand break repair via homologous recombination"/>
    <property type="evidence" value="ECO:0007669"/>
    <property type="project" value="UniProtKB-UniRule"/>
</dbReference>
<dbReference type="InterPro" id="IPR038726">
    <property type="entry name" value="PDDEXK_AddAB-type"/>
</dbReference>
<keyword evidence="8 14" id="KW-0269">Exonuclease</keyword>
<dbReference type="PANTHER" id="PTHR30591">
    <property type="entry name" value="RECBCD ENZYME SUBUNIT RECC"/>
    <property type="match status" value="1"/>
</dbReference>
<dbReference type="Pfam" id="PF12705">
    <property type="entry name" value="PDDEXK_1"/>
    <property type="match status" value="1"/>
</dbReference>
<evidence type="ECO:0000256" key="3">
    <source>
        <dbReference type="ARBA" id="ARBA00022723"/>
    </source>
</evidence>
<evidence type="ECO:0000256" key="13">
    <source>
        <dbReference type="ARBA" id="ARBA00023204"/>
    </source>
</evidence>
<comment type="miscellaneous">
    <text evidence="14">Despite having conserved helicase domains, this subunit does not have helicase activity.</text>
</comment>
<evidence type="ECO:0000256" key="5">
    <source>
        <dbReference type="ARBA" id="ARBA00022763"/>
    </source>
</evidence>
<name>A0A4Y8PSM5_9BACL</name>
<evidence type="ECO:0000256" key="4">
    <source>
        <dbReference type="ARBA" id="ARBA00022741"/>
    </source>
</evidence>
<comment type="caution">
    <text evidence="16">The sequence shown here is derived from an EMBL/GenBank/DDBJ whole genome shotgun (WGS) entry which is preliminary data.</text>
</comment>
<evidence type="ECO:0000256" key="12">
    <source>
        <dbReference type="ARBA" id="ARBA00023125"/>
    </source>
</evidence>
<evidence type="ECO:0000256" key="14">
    <source>
        <dbReference type="HAMAP-Rule" id="MF_01452"/>
    </source>
</evidence>
<dbReference type="OrthoDB" id="9758506at2"/>
<dbReference type="GO" id="GO:0003690">
    <property type="term" value="F:double-stranded DNA binding"/>
    <property type="evidence" value="ECO:0007669"/>
    <property type="project" value="UniProtKB-UniRule"/>
</dbReference>
<evidence type="ECO:0000256" key="2">
    <source>
        <dbReference type="ARBA" id="ARBA00022722"/>
    </source>
</evidence>
<accession>A0A4Y8PSM5</accession>
<dbReference type="GO" id="GO:0051539">
    <property type="term" value="F:4 iron, 4 sulfur cluster binding"/>
    <property type="evidence" value="ECO:0007669"/>
    <property type="project" value="UniProtKB-KW"/>
</dbReference>
<dbReference type="RefSeq" id="WP_134757047.1">
    <property type="nucleotide sequence ID" value="NZ_MYFO02000016.1"/>
</dbReference>
<keyword evidence="2 14" id="KW-0540">Nuclease</keyword>
<evidence type="ECO:0000256" key="1">
    <source>
        <dbReference type="ARBA" id="ARBA00022485"/>
    </source>
</evidence>
<keyword evidence="3 14" id="KW-0479">Metal-binding</keyword>
<keyword evidence="11 14" id="KW-0411">Iron-sulfur</keyword>
<dbReference type="PANTHER" id="PTHR30591:SF1">
    <property type="entry name" value="RECBCD ENZYME SUBUNIT RECC"/>
    <property type="match status" value="1"/>
</dbReference>
<comment type="cofactor">
    <cofactor evidence="14">
        <name>Mg(2+)</name>
        <dbReference type="ChEBI" id="CHEBI:18420"/>
    </cofactor>
</comment>
<keyword evidence="13 14" id="KW-0234">DNA repair</keyword>
<dbReference type="InterPro" id="IPR014017">
    <property type="entry name" value="DNA_helicase_UvrD-like_C"/>
</dbReference>
<keyword evidence="10 14" id="KW-0408">Iron</keyword>
<reference evidence="16 17" key="1">
    <citation type="submission" date="2017-03" db="EMBL/GenBank/DDBJ databases">
        <title>Isolation of Levoglucosan Utilizing Bacteria.</title>
        <authorList>
            <person name="Arya A.S."/>
        </authorList>
    </citation>
    <scope>NUCLEOTIDE SEQUENCE [LARGE SCALE GENOMIC DNA]</scope>
    <source>
        <strain evidence="16 17">MEC069</strain>
    </source>
</reference>
<keyword evidence="5 14" id="KW-0227">DNA damage</keyword>
<feature type="binding site" evidence="14">
    <location>
        <position position="1143"/>
    </location>
    <ligand>
        <name>[4Fe-4S] cluster</name>
        <dbReference type="ChEBI" id="CHEBI:49883"/>
    </ligand>
</feature>
<evidence type="ECO:0000256" key="10">
    <source>
        <dbReference type="ARBA" id="ARBA00023004"/>
    </source>
</evidence>
<dbReference type="EMBL" id="MYFO01000046">
    <property type="protein sequence ID" value="TFE83586.1"/>
    <property type="molecule type" value="Genomic_DNA"/>
</dbReference>
<dbReference type="InterPro" id="IPR027417">
    <property type="entry name" value="P-loop_NTPase"/>
</dbReference>
<evidence type="ECO:0000256" key="7">
    <source>
        <dbReference type="ARBA" id="ARBA00022806"/>
    </source>
</evidence>
<dbReference type="SUPFAM" id="SSF52540">
    <property type="entry name" value="P-loop containing nucleoside triphosphate hydrolases"/>
    <property type="match status" value="2"/>
</dbReference>
<dbReference type="EC" id="3.1.-.-" evidence="14"/>
<evidence type="ECO:0000256" key="11">
    <source>
        <dbReference type="ARBA" id="ARBA00023014"/>
    </source>
</evidence>
<keyword evidence="6 14" id="KW-0378">Hydrolase</keyword>
<dbReference type="NCBIfam" id="TIGR02773">
    <property type="entry name" value="addB_Gpos"/>
    <property type="match status" value="1"/>
</dbReference>